<dbReference type="HAMAP" id="MF_01571">
    <property type="entry name" value="Pro_tRNA_synth_type3"/>
    <property type="match status" value="1"/>
</dbReference>
<dbReference type="Gene3D" id="3.40.50.800">
    <property type="entry name" value="Anticodon-binding domain"/>
    <property type="match status" value="1"/>
</dbReference>
<comment type="domain">
    <text evidence="7">Consists of three domains: the N-terminal catalytic domain, the anticodon-binding domain and the C-terminal extension.</text>
</comment>
<dbReference type="PROSITE" id="PS50862">
    <property type="entry name" value="AA_TRNA_LIGASE_II"/>
    <property type="match status" value="1"/>
</dbReference>
<dbReference type="InterPro" id="IPR002316">
    <property type="entry name" value="Pro-tRNA-ligase_IIa"/>
</dbReference>
<evidence type="ECO:0000256" key="3">
    <source>
        <dbReference type="ARBA" id="ARBA00022840"/>
    </source>
</evidence>
<reference evidence="9 10" key="2">
    <citation type="journal article" date="2011" name="Stand. Genomic Sci.">
        <title>Complete genome sequence of Desulfurococcus mucosus type strain (O7/1).</title>
        <authorList>
            <person name="Wirth R."/>
            <person name="Chertkov O."/>
            <person name="Held B."/>
            <person name="Lapidus A."/>
            <person name="Nolan M."/>
            <person name="Lucas S."/>
            <person name="Hammon N."/>
            <person name="Deshpande S."/>
            <person name="Cheng J.F."/>
            <person name="Tapia R."/>
            <person name="Han C."/>
            <person name="Goodwin L."/>
            <person name="Pitluck S."/>
            <person name="Liolios K."/>
            <person name="Ioanna P."/>
            <person name="Ivanova N."/>
            <person name="Mavromatis K."/>
            <person name="Mikhailova N."/>
            <person name="Pati A."/>
            <person name="Chen A."/>
            <person name="Palaniappan K."/>
            <person name="Land M."/>
            <person name="Hauser L."/>
            <person name="Chang Y.J."/>
            <person name="Jeffries C.D."/>
            <person name="Bilek Y."/>
            <person name="Hader T."/>
            <person name="Rohde M."/>
            <person name="Spring S."/>
            <person name="Sikorski J."/>
            <person name="Goker M."/>
            <person name="Woyke T."/>
            <person name="Bristow J."/>
            <person name="Eisen J.A."/>
            <person name="Markowitz V."/>
            <person name="Hugenholtz P."/>
            <person name="Kyrpides N.C."/>
            <person name="Klenk H.P."/>
        </authorList>
    </citation>
    <scope>NUCLEOTIDE SEQUENCE [LARGE SCALE GENOMIC DNA]</scope>
    <source>
        <strain evidence="10">ATCC 35584 / DSM 2162 / JCM 9187 / O7/1</strain>
    </source>
</reference>
<gene>
    <name evidence="7" type="primary">proS</name>
    <name evidence="9" type="ordered locus">Desmu_0077</name>
</gene>
<evidence type="ECO:0000256" key="5">
    <source>
        <dbReference type="ARBA" id="ARBA00023146"/>
    </source>
</evidence>
<dbReference type="KEGG" id="dmu:Desmu_0077"/>
<dbReference type="InterPro" id="IPR036621">
    <property type="entry name" value="Anticodon-bd_dom_sf"/>
</dbReference>
<dbReference type="SUPFAM" id="SSF55681">
    <property type="entry name" value="Class II aaRS and biotin synthetases"/>
    <property type="match status" value="1"/>
</dbReference>
<dbReference type="OrthoDB" id="7375at2157"/>
<dbReference type="EC" id="6.1.1.15" evidence="7"/>
<dbReference type="EMBL" id="CP002363">
    <property type="protein sequence ID" value="ADV64396.1"/>
    <property type="molecule type" value="Genomic_DNA"/>
</dbReference>
<dbReference type="GO" id="GO:0005524">
    <property type="term" value="F:ATP binding"/>
    <property type="evidence" value="ECO:0007669"/>
    <property type="project" value="UniProtKB-UniRule"/>
</dbReference>
<dbReference type="GO" id="GO:0006433">
    <property type="term" value="P:prolyl-tRNA aminoacylation"/>
    <property type="evidence" value="ECO:0007669"/>
    <property type="project" value="UniProtKB-UniRule"/>
</dbReference>
<evidence type="ECO:0000256" key="4">
    <source>
        <dbReference type="ARBA" id="ARBA00022917"/>
    </source>
</evidence>
<dbReference type="GO" id="GO:0005737">
    <property type="term" value="C:cytoplasm"/>
    <property type="evidence" value="ECO:0007669"/>
    <property type="project" value="UniProtKB-SubCell"/>
</dbReference>
<protein>
    <recommendedName>
        <fullName evidence="7">Proline--tRNA ligase</fullName>
        <ecNumber evidence="7">6.1.1.15</ecNumber>
    </recommendedName>
    <alternativeName>
        <fullName evidence="7">Prolyl-tRNA synthetase</fullName>
        <shortName evidence="7">ProRS</shortName>
    </alternativeName>
</protein>
<dbReference type="PANTHER" id="PTHR43382:SF2">
    <property type="entry name" value="BIFUNCTIONAL GLUTAMATE_PROLINE--TRNA LIGASE"/>
    <property type="match status" value="1"/>
</dbReference>
<dbReference type="NCBIfam" id="TIGR00408">
    <property type="entry name" value="proS_fam_I"/>
    <property type="match status" value="1"/>
</dbReference>
<dbReference type="GO" id="GO:0017101">
    <property type="term" value="C:aminoacyl-tRNA synthetase multienzyme complex"/>
    <property type="evidence" value="ECO:0007669"/>
    <property type="project" value="TreeGrafter"/>
</dbReference>
<dbReference type="InterPro" id="IPR017449">
    <property type="entry name" value="Pro-tRNA_synth_II"/>
</dbReference>
<dbReference type="RefSeq" id="WP_013561618.1">
    <property type="nucleotide sequence ID" value="NC_014961.1"/>
</dbReference>
<sequence length="480" mass="55273">MSARKSIGIDKYKDFPEWYHSVLKEAGIIDIRYPVKGMNVWMPYGLKALRLTQRILMDLLEETGHQEAYFPTMVPESVFSREKDFLKGFGGETFVVEGTVTRKFNERLFVRPTSETVMYYMWNMWIKGRKDLPLKMYQVVNVFRYETKMTHPILRVREIMGFIEAHTAHATMEEAEKQISEAIAIYKEFFNRLQLPYFIVKTPPWDTFAGAEYNYDFITVMPDGKGLELGSVINLGQKFAKAFEIKYMDTDGVEKHVYQTCYGVSERVLGAVIGIHGDETGLFFPPDIAPIQVVIVPVMKPGENQVLEYAFKVSNILKAHGVRVFVDTDQEHTPGWKYYYWEMKGVPTRIEVGRKELDASTVTIARRDKREKHVVKLEEAVDLLRKIWSEINEYLRSRALEHLARKTVFLPEHPEDKGFDGLVIAPWDGSRECAEELEKETGKNVLGEITESPLNLPPPSQYTACGKAKADRYALLGVTY</sequence>
<accession>E8RAI6</accession>
<dbReference type="Proteomes" id="UP000001068">
    <property type="component" value="Chromosome"/>
</dbReference>
<dbReference type="InterPro" id="IPR016061">
    <property type="entry name" value="Pro-tRNA_ligase_II_C"/>
</dbReference>
<comment type="subcellular location">
    <subcellularLocation>
        <location evidence="7">Cytoplasm</location>
    </subcellularLocation>
</comment>
<evidence type="ECO:0000256" key="6">
    <source>
        <dbReference type="ARBA" id="ARBA00047671"/>
    </source>
</evidence>
<evidence type="ECO:0000256" key="7">
    <source>
        <dbReference type="HAMAP-Rule" id="MF_01571"/>
    </source>
</evidence>
<evidence type="ECO:0000313" key="9">
    <source>
        <dbReference type="EMBL" id="ADV64396.1"/>
    </source>
</evidence>
<dbReference type="Gene3D" id="3.30.930.10">
    <property type="entry name" value="Bira Bifunctional Protein, Domain 2"/>
    <property type="match status" value="1"/>
</dbReference>
<name>E8RAI6_DESM0</name>
<keyword evidence="3 7" id="KW-0067">ATP-binding</keyword>
<dbReference type="GO" id="GO:0004827">
    <property type="term" value="F:proline-tRNA ligase activity"/>
    <property type="evidence" value="ECO:0007669"/>
    <property type="project" value="UniProtKB-UniRule"/>
</dbReference>
<evidence type="ECO:0000256" key="2">
    <source>
        <dbReference type="ARBA" id="ARBA00022741"/>
    </source>
</evidence>
<reference evidence="10" key="1">
    <citation type="submission" date="2010-11" db="EMBL/GenBank/DDBJ databases">
        <title>The complete genome of Desulfurococcus mucosus DSM 2162.</title>
        <authorList>
            <consortium name="US DOE Joint Genome Institute (JGI-PGF)"/>
            <person name="Lucas S."/>
            <person name="Copeland A."/>
            <person name="Lapidus A."/>
            <person name="Bruce D."/>
            <person name="Goodwin L."/>
            <person name="Pitluck S."/>
            <person name="Kyrpides N."/>
            <person name="Mavromatis K."/>
            <person name="Pagani I."/>
            <person name="Ivanova N."/>
            <person name="Ovchinnikova G."/>
            <person name="Chertkov O."/>
            <person name="Held B."/>
            <person name="Brettin T."/>
            <person name="Detter J.C."/>
            <person name="Tapia R."/>
            <person name="Han C."/>
            <person name="Land M."/>
            <person name="Hauser L."/>
            <person name="Markowitz V."/>
            <person name="Cheng J.-F."/>
            <person name="Hugenholtz P."/>
            <person name="Woyke T."/>
            <person name="Wu D."/>
            <person name="Wirth R."/>
            <person name="Bilek Y."/>
            <person name="Hader T."/>
            <person name="Klenk H.-P."/>
            <person name="Eisen J.A."/>
        </authorList>
    </citation>
    <scope>NUCLEOTIDE SEQUENCE [LARGE SCALE GENOMIC DNA]</scope>
    <source>
        <strain evidence="10">ATCC 35584 / DSM 2162 / JCM 9187 / O7/1</strain>
    </source>
</reference>
<dbReference type="InterPro" id="IPR045864">
    <property type="entry name" value="aa-tRNA-synth_II/BPL/LPL"/>
</dbReference>
<dbReference type="SUPFAM" id="SSF52954">
    <property type="entry name" value="Class II aaRS ABD-related"/>
    <property type="match status" value="1"/>
</dbReference>
<dbReference type="HOGENOM" id="CLU_001882_4_2_2"/>
<dbReference type="SUPFAM" id="SSF64586">
    <property type="entry name" value="C-terminal domain of ProRS"/>
    <property type="match status" value="1"/>
</dbReference>
<comment type="subunit">
    <text evidence="7">Homodimer.</text>
</comment>
<dbReference type="SMART" id="SM00946">
    <property type="entry name" value="ProRS-C_1"/>
    <property type="match status" value="1"/>
</dbReference>
<dbReference type="GeneID" id="10152761"/>
<evidence type="ECO:0000313" key="10">
    <source>
        <dbReference type="Proteomes" id="UP000001068"/>
    </source>
</evidence>
<comment type="similarity">
    <text evidence="7">Belongs to the class-II aminoacyl-tRNA synthetase family. ProS type 3 subfamily.</text>
</comment>
<keyword evidence="5 7" id="KW-0030">Aminoacyl-tRNA synthetase</keyword>
<proteinExistence type="inferred from homology"/>
<dbReference type="Gene3D" id="3.30.110.30">
    <property type="entry name" value="C-terminal domain of ProRS"/>
    <property type="match status" value="1"/>
</dbReference>
<keyword evidence="2 7" id="KW-0547">Nucleotide-binding</keyword>
<dbReference type="InterPro" id="IPR002314">
    <property type="entry name" value="aa-tRNA-synt_IIb"/>
</dbReference>
<dbReference type="PRINTS" id="PR01046">
    <property type="entry name" value="TRNASYNTHPRO"/>
</dbReference>
<evidence type="ECO:0000259" key="8">
    <source>
        <dbReference type="PROSITE" id="PS50862"/>
    </source>
</evidence>
<dbReference type="InterPro" id="IPR006195">
    <property type="entry name" value="aa-tRNA-synth_II"/>
</dbReference>
<dbReference type="Pfam" id="PF03129">
    <property type="entry name" value="HGTP_anticodon"/>
    <property type="match status" value="1"/>
</dbReference>
<organism evidence="9 10">
    <name type="scientific">Desulfurococcus mucosus (strain ATCC 35584 / DSM 2162 / JCM 9187 / O7/1)</name>
    <dbReference type="NCBI Taxonomy" id="765177"/>
    <lineage>
        <taxon>Archaea</taxon>
        <taxon>Thermoproteota</taxon>
        <taxon>Thermoprotei</taxon>
        <taxon>Desulfurococcales</taxon>
        <taxon>Desulfurococcaceae</taxon>
        <taxon>Desulfurococcus</taxon>
    </lineage>
</organism>
<dbReference type="AlphaFoldDB" id="E8RAI6"/>
<keyword evidence="10" id="KW-1185">Reference proteome</keyword>
<comment type="function">
    <text evidence="7">Catalyzes the attachment of proline to tRNA(Pro) in a two-step reaction: proline is first activated by ATP to form Pro-AMP and then transferred to the acceptor end of tRNA(Pro).</text>
</comment>
<dbReference type="eggNOG" id="arCOG00402">
    <property type="taxonomic scope" value="Archaea"/>
</dbReference>
<evidence type="ECO:0000256" key="1">
    <source>
        <dbReference type="ARBA" id="ARBA00022598"/>
    </source>
</evidence>
<dbReference type="InterPro" id="IPR004154">
    <property type="entry name" value="Anticodon-bd"/>
</dbReference>
<keyword evidence="1 7" id="KW-0436">Ligase</keyword>
<dbReference type="FunFam" id="3.30.930.10:FF:000037">
    <property type="entry name" value="Proline--tRNA ligase"/>
    <property type="match status" value="1"/>
</dbReference>
<comment type="catalytic activity">
    <reaction evidence="6 7">
        <text>tRNA(Pro) + L-proline + ATP = L-prolyl-tRNA(Pro) + AMP + diphosphate</text>
        <dbReference type="Rhea" id="RHEA:14305"/>
        <dbReference type="Rhea" id="RHEA-COMP:9700"/>
        <dbReference type="Rhea" id="RHEA-COMP:9702"/>
        <dbReference type="ChEBI" id="CHEBI:30616"/>
        <dbReference type="ChEBI" id="CHEBI:33019"/>
        <dbReference type="ChEBI" id="CHEBI:60039"/>
        <dbReference type="ChEBI" id="CHEBI:78442"/>
        <dbReference type="ChEBI" id="CHEBI:78532"/>
        <dbReference type="ChEBI" id="CHEBI:456215"/>
        <dbReference type="EC" id="6.1.1.15"/>
    </reaction>
</comment>
<keyword evidence="4 7" id="KW-0648">Protein biosynthesis</keyword>
<dbReference type="Pfam" id="PF00587">
    <property type="entry name" value="tRNA-synt_2b"/>
    <property type="match status" value="1"/>
</dbReference>
<dbReference type="PANTHER" id="PTHR43382">
    <property type="entry name" value="PROLYL-TRNA SYNTHETASE"/>
    <property type="match status" value="1"/>
</dbReference>
<dbReference type="InterPro" id="IPR004499">
    <property type="entry name" value="Pro-tRNA-ligase_IIa_arc-type"/>
</dbReference>
<dbReference type="STRING" id="765177.Desmu_0077"/>
<feature type="domain" description="Aminoacyl-transfer RNA synthetases class-II family profile" evidence="8">
    <location>
        <begin position="53"/>
        <end position="285"/>
    </location>
</feature>
<keyword evidence="7" id="KW-0963">Cytoplasm</keyword>